<evidence type="ECO:0000256" key="1">
    <source>
        <dbReference type="SAM" id="MobiDB-lite"/>
    </source>
</evidence>
<reference evidence="3" key="1">
    <citation type="submission" date="2021-01" db="EMBL/GenBank/DDBJ databases">
        <title>Whole genome shotgun sequence of Virgisporangium ochraceum NBRC 16418.</title>
        <authorList>
            <person name="Komaki H."/>
            <person name="Tamura T."/>
        </authorList>
    </citation>
    <scope>NUCLEOTIDE SEQUENCE</scope>
    <source>
        <strain evidence="3">NBRC 16418</strain>
    </source>
</reference>
<keyword evidence="2" id="KW-1133">Transmembrane helix</keyword>
<evidence type="ECO:0000313" key="4">
    <source>
        <dbReference type="Proteomes" id="UP000635606"/>
    </source>
</evidence>
<proteinExistence type="predicted"/>
<dbReference type="RefSeq" id="WP_203932363.1">
    <property type="nucleotide sequence ID" value="NZ_BOPH01000102.1"/>
</dbReference>
<evidence type="ECO:0000256" key="2">
    <source>
        <dbReference type="SAM" id="Phobius"/>
    </source>
</evidence>
<feature type="region of interest" description="Disordered" evidence="1">
    <location>
        <begin position="184"/>
        <end position="219"/>
    </location>
</feature>
<evidence type="ECO:0000313" key="3">
    <source>
        <dbReference type="EMBL" id="GIJ72505.1"/>
    </source>
</evidence>
<feature type="compositionally biased region" description="Low complexity" evidence="1">
    <location>
        <begin position="184"/>
        <end position="200"/>
    </location>
</feature>
<keyword evidence="4" id="KW-1185">Reference proteome</keyword>
<protein>
    <submittedName>
        <fullName evidence="3">Uncharacterized protein</fullName>
    </submittedName>
</protein>
<dbReference type="EMBL" id="BOPH01000102">
    <property type="protein sequence ID" value="GIJ72505.1"/>
    <property type="molecule type" value="Genomic_DNA"/>
</dbReference>
<dbReference type="AlphaFoldDB" id="A0A8J4EEE6"/>
<feature type="transmembrane region" description="Helical" evidence="2">
    <location>
        <begin position="18"/>
        <end position="37"/>
    </location>
</feature>
<gene>
    <name evidence="3" type="ORF">Voc01_074220</name>
</gene>
<organism evidence="3 4">
    <name type="scientific">Virgisporangium ochraceum</name>
    <dbReference type="NCBI Taxonomy" id="65505"/>
    <lineage>
        <taxon>Bacteria</taxon>
        <taxon>Bacillati</taxon>
        <taxon>Actinomycetota</taxon>
        <taxon>Actinomycetes</taxon>
        <taxon>Micromonosporales</taxon>
        <taxon>Micromonosporaceae</taxon>
        <taxon>Virgisporangium</taxon>
    </lineage>
</organism>
<keyword evidence="2" id="KW-0472">Membrane</keyword>
<dbReference type="Proteomes" id="UP000635606">
    <property type="component" value="Unassembled WGS sequence"/>
</dbReference>
<name>A0A8J4EEE6_9ACTN</name>
<accession>A0A8J4EEE6</accession>
<keyword evidence="2" id="KW-0812">Transmembrane</keyword>
<feature type="transmembrane region" description="Helical" evidence="2">
    <location>
        <begin position="43"/>
        <end position="62"/>
    </location>
</feature>
<comment type="caution">
    <text evidence="3">The sequence shown here is derived from an EMBL/GenBank/DDBJ whole genome shotgun (WGS) entry which is preliminary data.</text>
</comment>
<sequence>MVDGFGALQGSYGSVHRIPAGVALGTMGGAALVGLILALAHVYAYALALPVVVLVVLAVVRFRVDPAERRRWLLVYERGLVERVPGPGGPTVRYLPFADVTGVVPDRGFPGRPALAVASEPPSAVRLGDLSPASGLHATLDRHLPGVVPRPGTTPVLVVTAALAVLALVPFAVPVVRALDPDPAAGTAGTAGPASSVSPVPYSPPFPPPPAAPPSGPHAIDMPTGVAGFWSVCDGNFVPSAPAYTGPPPHPMWDRVPTYAEHEWRSSTPTAVQLVACHSATTGAKVRTCRYTLDGKPFVQTLHKVTWTTVIREAKTGRVVANTTFVAADERCKPIPEITYSSNGTASFGDDQSAEPTDEQAYANLGRYVLG</sequence>
<feature type="compositionally biased region" description="Pro residues" evidence="1">
    <location>
        <begin position="201"/>
        <end position="216"/>
    </location>
</feature>